<dbReference type="GO" id="GO:0004559">
    <property type="term" value="F:alpha-mannosidase activity"/>
    <property type="evidence" value="ECO:0007669"/>
    <property type="project" value="InterPro"/>
</dbReference>
<dbReference type="InterPro" id="IPR059177">
    <property type="entry name" value="GH29D-like_dom"/>
</dbReference>
<dbReference type="Gene3D" id="2.70.98.30">
    <property type="entry name" value="Golgi alpha-mannosidase II, domain 4"/>
    <property type="match status" value="1"/>
</dbReference>
<dbReference type="Pfam" id="PF07748">
    <property type="entry name" value="Glyco_hydro_38C"/>
    <property type="match status" value="1"/>
</dbReference>
<dbReference type="Gene3D" id="2.60.120.260">
    <property type="entry name" value="Galactose-binding domain-like"/>
    <property type="match status" value="1"/>
</dbReference>
<dbReference type="Proteomes" id="UP000257323">
    <property type="component" value="Unassembled WGS sequence"/>
</dbReference>
<dbReference type="Gene3D" id="1.20.1270.50">
    <property type="entry name" value="Glycoside hydrolase family 38, central domain"/>
    <property type="match status" value="1"/>
</dbReference>
<dbReference type="SMART" id="SM00872">
    <property type="entry name" value="Alpha-mann_mid"/>
    <property type="match status" value="1"/>
</dbReference>
<name>A0A3E2BLI7_9BACT</name>
<dbReference type="Gene3D" id="2.60.40.1180">
    <property type="entry name" value="Golgi alpha-mannosidase II"/>
    <property type="match status" value="1"/>
</dbReference>
<dbReference type="Gene3D" id="2.60.40.2220">
    <property type="match status" value="1"/>
</dbReference>
<evidence type="ECO:0000256" key="3">
    <source>
        <dbReference type="ARBA" id="ARBA00022801"/>
    </source>
</evidence>
<evidence type="ECO:0000313" key="7">
    <source>
        <dbReference type="Proteomes" id="UP000257323"/>
    </source>
</evidence>
<dbReference type="InterPro" id="IPR027291">
    <property type="entry name" value="Glyco_hydro_38_N_sf"/>
</dbReference>
<dbReference type="InterPro" id="IPR000602">
    <property type="entry name" value="Glyco_hydro_38_N"/>
</dbReference>
<dbReference type="Pfam" id="PF13290">
    <property type="entry name" value="CHB_HEX_C_1"/>
    <property type="match status" value="1"/>
</dbReference>
<dbReference type="GO" id="GO:0046872">
    <property type="term" value="F:metal ion binding"/>
    <property type="evidence" value="ECO:0007669"/>
    <property type="project" value="UniProtKB-KW"/>
</dbReference>
<dbReference type="EMBL" id="QUAH01000009">
    <property type="protein sequence ID" value="RFT15466.1"/>
    <property type="molecule type" value="Genomic_DNA"/>
</dbReference>
<dbReference type="InterPro" id="IPR015341">
    <property type="entry name" value="Glyco_hydro_38_cen"/>
</dbReference>
<dbReference type="Pfam" id="PF09261">
    <property type="entry name" value="Alpha-mann_mid"/>
    <property type="match status" value="1"/>
</dbReference>
<dbReference type="GO" id="GO:0030246">
    <property type="term" value="F:carbohydrate binding"/>
    <property type="evidence" value="ECO:0007669"/>
    <property type="project" value="InterPro"/>
</dbReference>
<dbReference type="SUPFAM" id="SSF88713">
    <property type="entry name" value="Glycoside hydrolase/deacetylase"/>
    <property type="match status" value="1"/>
</dbReference>
<dbReference type="InterPro" id="IPR037094">
    <property type="entry name" value="Glyco_hydro_38_cen_sf"/>
</dbReference>
<proteinExistence type="inferred from homology"/>
<sequence>MAQKAFQLKKTFVFLIILAVLFLGLVARPSFSRSSYDLNKEKVLFTVGYAHLDTQWRWDYQKTIKEYIWNTMVDNFALFEKYPNYVFNFSGANRYRMMKEYYPKEYEKVKDYVARGRWFPSGSSMEENDVMAPSFESIIRQILYGTEYFKKEFGFSSKEYMLPDCFGFPASLPSILAHCGLKGFSTQKLTWGSAVGVPFNIGTWYGPDGQFIVAALNPGDYTGKITGDLTQNPTWRLRVSENGQKYGVFGDYMYFGTGDVGGAPEENSVRNLELSLESSKQSDLKVVSSRADEFFLNLNETQKKRLPTYSGEFLLTNHSAGSITSQAAMKRWNRKNEFLGYSTEAAAVVADWLGGAAYNREKINEAWRLVLGAQFHDILPGTSIPRAYEFSWNDEILAANQFSSVLKDSAGAVIRALDTRVSGYPVVVYNPLAFDREDVVETELELPQSADQLRVFAADGREVPSQVLGKNERTVRLAFVATVPSLGFSVYDVRPSSEPCRLNTGLRVGPNLLENGRYLVKLNKDGEVSSIFDKKAGRELLASSARLSFHYEKPQQWPAWNMDWEDRMKPPAGYVTGPARVTVVENGPARVAIEIEREARGSRFVQTVRLAAGGAGDRLEFYNLIDWATRESSLKAAFPLTVSNPLATYNWGLGTIQRGNNDPKKFEVPSHLWFDLTDKSGSYGVSILEDCKYGSDKPADNMLRLTLLYTPGVRSWPGEQATQDFGRHEILYAVYGHQGDWRQGGTGQQALRLNQPLLAFQTVAHEGSLGKNVSFLRVSQDNLHISAVKKAENSDEVIIRLVETKGQSLKKATLSFLTGISAAREVNGVEEEVGPALVREGKLVFDINSYGIKTFALKLLPATSPLNSPTSVAVELPYNVDIFSHDENRKDGAFDDSGRSFPAELVPDTIVTDSLSFKLGPKEEGAKNAVACQGQEIELPDGKFNRLYILAAASAENQKGQFKVGEEALEIPVAYWSGFIGQWDNRTWAEGPTGKIDFDRDKYTYTGVVPGYTRQDEVAFFTTHLHHPAEGNEPYIYGYVFKYAMELPAGVRKVKLPVNPAIKVLAMTVAWNENDNSRPARNLFDVLKRDQADYERWQVVPIPVISPARAYVSPSEPASVNINVSLEGAEIRYTLDGSEPTEKSPVYEGPITIKGTAVLKALAFHPRRQPSPVASAFYSQSYPVKDIVYFSPPASSRPGAAGEKTLIDLVKARPEARDQNWQGYEGNDLVVVLDLGRKQDLYELELSCFENNNARIFLPARVEVEVSLDGRKFEKVAEKEYALPEKPQGPAQKSLYVSLRGSEGRFLRIKAINVGTVPDGFRNAGQKAWMLFDELYVR</sequence>
<evidence type="ECO:0000313" key="6">
    <source>
        <dbReference type="EMBL" id="RFT15466.1"/>
    </source>
</evidence>
<comment type="caution">
    <text evidence="6">The sequence shown here is derived from an EMBL/GenBank/DDBJ whole genome shotgun (WGS) entry which is preliminary data.</text>
</comment>
<dbReference type="InterPro" id="IPR011330">
    <property type="entry name" value="Glyco_hydro/deAcase_b/a-brl"/>
</dbReference>
<protein>
    <submittedName>
        <fullName evidence="6">Chitobiase / beta-hexosaminidase / Alpha-mannosidase, GH38 family</fullName>
    </submittedName>
</protein>
<dbReference type="InterPro" id="IPR011682">
    <property type="entry name" value="Glyco_hydro_38_C"/>
</dbReference>
<dbReference type="Pfam" id="PF01074">
    <property type="entry name" value="Glyco_hydro_38N"/>
    <property type="match status" value="1"/>
</dbReference>
<keyword evidence="2" id="KW-0479">Metal-binding</keyword>
<comment type="similarity">
    <text evidence="1">Belongs to the glycosyl hydrolase 38 family.</text>
</comment>
<evidence type="ECO:0000256" key="2">
    <source>
        <dbReference type="ARBA" id="ARBA00022723"/>
    </source>
</evidence>
<dbReference type="GO" id="GO:0006013">
    <property type="term" value="P:mannose metabolic process"/>
    <property type="evidence" value="ECO:0007669"/>
    <property type="project" value="InterPro"/>
</dbReference>
<dbReference type="InterPro" id="IPR013780">
    <property type="entry name" value="Glyco_hydro_b"/>
</dbReference>
<feature type="domain" description="Glycoside hydrolase family 38 central" evidence="5">
    <location>
        <begin position="317"/>
        <end position="395"/>
    </location>
</feature>
<dbReference type="Gene3D" id="3.20.110.10">
    <property type="entry name" value="Glycoside hydrolase 38, N terminal domain"/>
    <property type="match status" value="1"/>
</dbReference>
<dbReference type="InterPro" id="IPR011013">
    <property type="entry name" value="Gal_mutarotase_sf_dom"/>
</dbReference>
<accession>A0A3E2BLI7</accession>
<evidence type="ECO:0000256" key="1">
    <source>
        <dbReference type="ARBA" id="ARBA00009792"/>
    </source>
</evidence>
<dbReference type="InterPro" id="IPR041147">
    <property type="entry name" value="GH38_C"/>
</dbReference>
<dbReference type="CDD" id="cd10789">
    <property type="entry name" value="GH38N_AMII_ER_cytosolic"/>
    <property type="match status" value="1"/>
</dbReference>
<evidence type="ECO:0000256" key="4">
    <source>
        <dbReference type="ARBA" id="ARBA00023295"/>
    </source>
</evidence>
<dbReference type="GO" id="GO:0009313">
    <property type="term" value="P:oligosaccharide catabolic process"/>
    <property type="evidence" value="ECO:0007669"/>
    <property type="project" value="TreeGrafter"/>
</dbReference>
<keyword evidence="4" id="KW-0326">Glycosidase</keyword>
<dbReference type="InterPro" id="IPR028995">
    <property type="entry name" value="Glyco_hydro_57/38_cen_sf"/>
</dbReference>
<evidence type="ECO:0000259" key="5">
    <source>
        <dbReference type="SMART" id="SM00872"/>
    </source>
</evidence>
<dbReference type="SUPFAM" id="SSF74650">
    <property type="entry name" value="Galactose mutarotase-like"/>
    <property type="match status" value="1"/>
</dbReference>
<dbReference type="SUPFAM" id="SSF88688">
    <property type="entry name" value="Families 57/38 glycoside transferase middle domain"/>
    <property type="match status" value="1"/>
</dbReference>
<keyword evidence="3" id="KW-0378">Hydrolase</keyword>
<dbReference type="PANTHER" id="PTHR46017:SF1">
    <property type="entry name" value="ALPHA-MANNOSIDASE 2C1"/>
    <property type="match status" value="1"/>
</dbReference>
<organism evidence="6 7">
    <name type="scientific">Candidatus Saccharicenans subterraneus</name>
    <dbReference type="NCBI Taxonomy" id="2508984"/>
    <lineage>
        <taxon>Bacteria</taxon>
        <taxon>Candidatus Aminicenantota</taxon>
        <taxon>Candidatus Aminicenantia</taxon>
        <taxon>Candidatus Aminicenantales</taxon>
        <taxon>Candidatus Saccharicenantaceae</taxon>
        <taxon>Candidatus Saccharicenans</taxon>
    </lineage>
</organism>
<reference evidence="6 7" key="1">
    <citation type="submission" date="2018-08" db="EMBL/GenBank/DDBJ databases">
        <title>Genome analysis of the thermophilic bacterium of the candidate phylum Aminicenantes from deep subsurface aquifer revealed its physiology and ecological role.</title>
        <authorList>
            <person name="Kadnikov V.V."/>
            <person name="Mardanov A.V."/>
            <person name="Beletsky A.V."/>
            <person name="Karnachuk O.V."/>
            <person name="Ravin N.V."/>
        </authorList>
    </citation>
    <scope>NUCLEOTIDE SEQUENCE [LARGE SCALE GENOMIC DNA]</scope>
    <source>
        <strain evidence="6">BY38</strain>
    </source>
</reference>
<dbReference type="PANTHER" id="PTHR46017">
    <property type="entry name" value="ALPHA-MANNOSIDASE 2C1"/>
    <property type="match status" value="1"/>
</dbReference>
<gene>
    <name evidence="6" type="ORF">OP8BY_0356</name>
</gene>
<dbReference type="Pfam" id="PF17677">
    <property type="entry name" value="Glyco_hydro38C2"/>
    <property type="match status" value="1"/>
</dbReference>